<evidence type="ECO:0000256" key="10">
    <source>
        <dbReference type="ARBA" id="ARBA00051646"/>
    </source>
</evidence>
<dbReference type="InterPro" id="IPR028460">
    <property type="entry name" value="Tbh/DBH"/>
</dbReference>
<keyword evidence="4" id="KW-0530">Neurotransmitter biosynthesis</keyword>
<dbReference type="InterPro" id="IPR036939">
    <property type="entry name" value="Cu2_ascorb_mOase_N_sf"/>
</dbReference>
<feature type="domain" description="Copper type II ascorbate-dependent monooxygenase N-terminal" evidence="13">
    <location>
        <begin position="27"/>
        <end position="149"/>
    </location>
</feature>
<dbReference type="WBParaSite" id="jg24835">
    <property type="protein sequence ID" value="jg24835"/>
    <property type="gene ID" value="jg24835"/>
</dbReference>
<evidence type="ECO:0000313" key="16">
    <source>
        <dbReference type="WBParaSite" id="jg24835"/>
    </source>
</evidence>
<evidence type="ECO:0000256" key="5">
    <source>
        <dbReference type="ARBA" id="ARBA00023002"/>
    </source>
</evidence>
<dbReference type="GO" id="GO:0042420">
    <property type="term" value="P:dopamine catabolic process"/>
    <property type="evidence" value="ECO:0007669"/>
    <property type="project" value="TreeGrafter"/>
</dbReference>
<protein>
    <recommendedName>
        <fullName evidence="11">Tyramine beta-hydroxylase</fullName>
    </recommendedName>
    <alternativeName>
        <fullName evidence="12">Tyramine beta-monooxygenase</fullName>
    </alternativeName>
</protein>
<dbReference type="InterPro" id="IPR020611">
    <property type="entry name" value="Cu2_ascorb_mOase_CS-1"/>
</dbReference>
<keyword evidence="5" id="KW-0560">Oxidoreductase</keyword>
<dbReference type="InterPro" id="IPR008977">
    <property type="entry name" value="PHM/PNGase_F_dom_sf"/>
</dbReference>
<dbReference type="Gene3D" id="2.60.120.230">
    <property type="match status" value="1"/>
</dbReference>
<comment type="cofactor">
    <cofactor evidence="1">
        <name>Cu(2+)</name>
        <dbReference type="ChEBI" id="CHEBI:29036"/>
    </cofactor>
</comment>
<dbReference type="GO" id="GO:0005507">
    <property type="term" value="F:copper ion binding"/>
    <property type="evidence" value="ECO:0007669"/>
    <property type="project" value="InterPro"/>
</dbReference>
<evidence type="ECO:0000259" key="13">
    <source>
        <dbReference type="Pfam" id="PF01082"/>
    </source>
</evidence>
<evidence type="ECO:0000256" key="6">
    <source>
        <dbReference type="ARBA" id="ARBA00023008"/>
    </source>
</evidence>
<dbReference type="InterPro" id="IPR000945">
    <property type="entry name" value="DBH-like"/>
</dbReference>
<dbReference type="PRINTS" id="PR00767">
    <property type="entry name" value="DBMONOXGNASE"/>
</dbReference>
<evidence type="ECO:0000256" key="11">
    <source>
        <dbReference type="ARBA" id="ARBA00074505"/>
    </source>
</evidence>
<dbReference type="PANTHER" id="PTHR10157:SF23">
    <property type="entry name" value="MOXD1 HOMOLOG 1"/>
    <property type="match status" value="1"/>
</dbReference>
<dbReference type="InterPro" id="IPR000323">
    <property type="entry name" value="Cu2_ascorb_mOase_N"/>
</dbReference>
<feature type="domain" description="Copper type II ascorbate-dependent monooxygenase C-terminal" evidence="14">
    <location>
        <begin position="173"/>
        <end position="326"/>
    </location>
</feature>
<reference evidence="16" key="1">
    <citation type="submission" date="2022-11" db="UniProtKB">
        <authorList>
            <consortium name="WormBaseParasite"/>
        </authorList>
    </citation>
    <scope>IDENTIFICATION</scope>
</reference>
<dbReference type="InterPro" id="IPR014784">
    <property type="entry name" value="Cu2_ascorb_mOase-like_C"/>
</dbReference>
<evidence type="ECO:0000256" key="1">
    <source>
        <dbReference type="ARBA" id="ARBA00001973"/>
    </source>
</evidence>
<keyword evidence="6" id="KW-0186">Copper</keyword>
<proteinExistence type="inferred from homology"/>
<dbReference type="GO" id="GO:0042421">
    <property type="term" value="P:norepinephrine biosynthetic process"/>
    <property type="evidence" value="ECO:0007669"/>
    <property type="project" value="TreeGrafter"/>
</dbReference>
<dbReference type="Pfam" id="PF01082">
    <property type="entry name" value="Cu2_monooxygen"/>
    <property type="match status" value="1"/>
</dbReference>
<evidence type="ECO:0000256" key="3">
    <source>
        <dbReference type="ARBA" id="ARBA00022723"/>
    </source>
</evidence>
<accession>A0A915DXV7</accession>
<keyword evidence="3" id="KW-0479">Metal-binding</keyword>
<evidence type="ECO:0000256" key="4">
    <source>
        <dbReference type="ARBA" id="ARBA00022979"/>
    </source>
</evidence>
<dbReference type="PANTHER" id="PTHR10157">
    <property type="entry name" value="DOPAMINE BETA HYDROXYLASE RELATED"/>
    <property type="match status" value="1"/>
</dbReference>
<evidence type="ECO:0000256" key="12">
    <source>
        <dbReference type="ARBA" id="ARBA00082985"/>
    </source>
</evidence>
<evidence type="ECO:0000256" key="2">
    <source>
        <dbReference type="ARBA" id="ARBA00010676"/>
    </source>
</evidence>
<dbReference type="GO" id="GO:0005615">
    <property type="term" value="C:extracellular space"/>
    <property type="evidence" value="ECO:0007669"/>
    <property type="project" value="TreeGrafter"/>
</dbReference>
<comment type="similarity">
    <text evidence="2">Belongs to the copper type II ascorbate-dependent monooxygenase family.</text>
</comment>
<comment type="catalytic activity">
    <reaction evidence="10">
        <text>tyramine + L-ascorbate + O2 = (R)-octopamine + L-dehydroascorbate + H2O</text>
        <dbReference type="Rhea" id="RHEA:57132"/>
        <dbReference type="ChEBI" id="CHEBI:15377"/>
        <dbReference type="ChEBI" id="CHEBI:15379"/>
        <dbReference type="ChEBI" id="CHEBI:38290"/>
        <dbReference type="ChEBI" id="CHEBI:58539"/>
        <dbReference type="ChEBI" id="CHEBI:141486"/>
        <dbReference type="ChEBI" id="CHEBI:327995"/>
    </reaction>
    <physiologicalReaction direction="left-to-right" evidence="10">
        <dbReference type="Rhea" id="RHEA:57133"/>
    </physiologicalReaction>
</comment>
<keyword evidence="7" id="KW-0503">Monooxygenase</keyword>
<dbReference type="FunFam" id="2.60.120.310:FF:000004">
    <property type="entry name" value="DBH-like monooxygenase protein 1"/>
    <property type="match status" value="1"/>
</dbReference>
<dbReference type="InterPro" id="IPR024548">
    <property type="entry name" value="Cu2_monoox_C"/>
</dbReference>
<dbReference type="PROSITE" id="PS00084">
    <property type="entry name" value="CU2_MONOOXYGENASE_1"/>
    <property type="match status" value="1"/>
</dbReference>
<evidence type="ECO:0000256" key="7">
    <source>
        <dbReference type="ARBA" id="ARBA00023033"/>
    </source>
</evidence>
<dbReference type="SUPFAM" id="SSF49742">
    <property type="entry name" value="PHM/PNGase F"/>
    <property type="match status" value="2"/>
</dbReference>
<dbReference type="Proteomes" id="UP000887574">
    <property type="component" value="Unplaced"/>
</dbReference>
<dbReference type="GO" id="GO:0006589">
    <property type="term" value="P:octopamine biosynthetic process"/>
    <property type="evidence" value="ECO:0007669"/>
    <property type="project" value="TreeGrafter"/>
</dbReference>
<evidence type="ECO:0000313" key="15">
    <source>
        <dbReference type="Proteomes" id="UP000887574"/>
    </source>
</evidence>
<keyword evidence="8" id="KW-1015">Disulfide bond</keyword>
<organism evidence="15 16">
    <name type="scientific">Ditylenchus dipsaci</name>
    <dbReference type="NCBI Taxonomy" id="166011"/>
    <lineage>
        <taxon>Eukaryota</taxon>
        <taxon>Metazoa</taxon>
        <taxon>Ecdysozoa</taxon>
        <taxon>Nematoda</taxon>
        <taxon>Chromadorea</taxon>
        <taxon>Rhabditida</taxon>
        <taxon>Tylenchina</taxon>
        <taxon>Tylenchomorpha</taxon>
        <taxon>Sphaerularioidea</taxon>
        <taxon>Anguinidae</taxon>
        <taxon>Anguininae</taxon>
        <taxon>Ditylenchus</taxon>
    </lineage>
</organism>
<dbReference type="FunFam" id="2.60.120.230:FF:000001">
    <property type="entry name" value="Monooxygenase, DBH-like 1"/>
    <property type="match status" value="1"/>
</dbReference>
<dbReference type="Pfam" id="PF03712">
    <property type="entry name" value="Cu2_monoox_C"/>
    <property type="match status" value="1"/>
</dbReference>
<dbReference type="AlphaFoldDB" id="A0A915DXV7"/>
<evidence type="ECO:0000256" key="9">
    <source>
        <dbReference type="ARBA" id="ARBA00023180"/>
    </source>
</evidence>
<sequence length="423" mass="48024">MRHTQLLQKHLPSSAASTSAVKLKTLDIRAHKVKVPAERTTYWCQSIELDNKVKRQKHHIIKYEPIITKGLEHVIHHMEVFHCQKAVSQFSDYCTNEHAMPAAKSSCSKVIAAWSMGVGPVVYPPQAGMPIGGLGFVPFLMIEIHYDNAWLQANLTDSSGIRITYTDQLRPHDAGIMELGLIYSDVNSIPPMQKAFPITGYCPADCTKQFPQDGINIFASQLHAHLTGRKLFTSHFRNGVKIGEINRDNHYSPHWQHLQQFSKHVKVLSGDVLSTTCVYDTTQKKVWTWGGYGIDDEMCVNYIHYYPATEIEVCKSAISNNTLRSFFKKLGVFKENLKIHEMYQAMHLIPNKDSLKDGMAELNLLKEYYHVSPLNVACLDRAGTPVKNPFGSDWKNIKRPEIFSGIYKEQKSRSTEECFAIND</sequence>
<dbReference type="GO" id="GO:0030667">
    <property type="term" value="C:secretory granule membrane"/>
    <property type="evidence" value="ECO:0007669"/>
    <property type="project" value="TreeGrafter"/>
</dbReference>
<evidence type="ECO:0000259" key="14">
    <source>
        <dbReference type="Pfam" id="PF03712"/>
    </source>
</evidence>
<name>A0A915DXV7_9BILA</name>
<evidence type="ECO:0000256" key="8">
    <source>
        <dbReference type="ARBA" id="ARBA00023157"/>
    </source>
</evidence>
<keyword evidence="15" id="KW-1185">Reference proteome</keyword>
<dbReference type="GO" id="GO:0004500">
    <property type="term" value="F:dopamine beta-monooxygenase activity"/>
    <property type="evidence" value="ECO:0007669"/>
    <property type="project" value="InterPro"/>
</dbReference>
<keyword evidence="9" id="KW-0325">Glycoprotein</keyword>
<dbReference type="Gene3D" id="2.60.120.310">
    <property type="entry name" value="Copper type II, ascorbate-dependent monooxygenase, N-terminal domain"/>
    <property type="match status" value="1"/>
</dbReference>